<keyword evidence="3" id="KW-0378">Hydrolase</keyword>
<name>A0A5P2G6E6_9BACT</name>
<dbReference type="InterPro" id="IPR052897">
    <property type="entry name" value="Sec-Metab_Biosynth_Hydrolase"/>
</dbReference>
<dbReference type="RefSeq" id="WP_131329741.1">
    <property type="nucleotide sequence ID" value="NZ_CP044016.1"/>
</dbReference>
<dbReference type="KEGG" id="arac:E0W69_009055"/>
<protein>
    <submittedName>
        <fullName evidence="3">Alpha/beta hydrolase</fullName>
    </submittedName>
</protein>
<dbReference type="AlphaFoldDB" id="A0A5P2G6E6"/>
<dbReference type="Proteomes" id="UP000292424">
    <property type="component" value="Chromosome"/>
</dbReference>
<dbReference type="EMBL" id="CP044016">
    <property type="protein sequence ID" value="QES88793.1"/>
    <property type="molecule type" value="Genomic_DNA"/>
</dbReference>
<evidence type="ECO:0000256" key="1">
    <source>
        <dbReference type="SAM" id="SignalP"/>
    </source>
</evidence>
<keyword evidence="1" id="KW-0732">Signal</keyword>
<dbReference type="Pfam" id="PF12697">
    <property type="entry name" value="Abhydrolase_6"/>
    <property type="match status" value="1"/>
</dbReference>
<evidence type="ECO:0000313" key="4">
    <source>
        <dbReference type="Proteomes" id="UP000292424"/>
    </source>
</evidence>
<dbReference type="SUPFAM" id="SSF53474">
    <property type="entry name" value="alpha/beta-Hydrolases"/>
    <property type="match status" value="1"/>
</dbReference>
<dbReference type="OrthoDB" id="9112061at2"/>
<feature type="domain" description="AB hydrolase-1" evidence="2">
    <location>
        <begin position="30"/>
        <end position="241"/>
    </location>
</feature>
<dbReference type="PANTHER" id="PTHR37017:SF11">
    <property type="entry name" value="ESTERASE_LIPASE_THIOESTERASE DOMAIN-CONTAINING PROTEIN"/>
    <property type="match status" value="1"/>
</dbReference>
<reference evidence="3 4" key="1">
    <citation type="submission" date="2019-09" db="EMBL/GenBank/DDBJ databases">
        <title>Complete genome sequence of Arachidicoccus sp. B3-10 isolated from apple orchard soil.</title>
        <authorList>
            <person name="Kim H.S."/>
            <person name="Han K.-I."/>
            <person name="Suh M.K."/>
            <person name="Lee K.C."/>
            <person name="Eom M.K."/>
            <person name="Kim J.-S."/>
            <person name="Kang S.W."/>
            <person name="Sin Y."/>
            <person name="Lee J.-S."/>
        </authorList>
    </citation>
    <scope>NUCLEOTIDE SEQUENCE [LARGE SCALE GENOMIC DNA]</scope>
    <source>
        <strain evidence="3 4">B3-10</strain>
    </source>
</reference>
<dbReference type="GO" id="GO:0016787">
    <property type="term" value="F:hydrolase activity"/>
    <property type="evidence" value="ECO:0007669"/>
    <property type="project" value="UniProtKB-KW"/>
</dbReference>
<evidence type="ECO:0000259" key="2">
    <source>
        <dbReference type="Pfam" id="PF12697"/>
    </source>
</evidence>
<organism evidence="3 4">
    <name type="scientific">Rhizosphaericola mali</name>
    <dbReference type="NCBI Taxonomy" id="2545455"/>
    <lineage>
        <taxon>Bacteria</taxon>
        <taxon>Pseudomonadati</taxon>
        <taxon>Bacteroidota</taxon>
        <taxon>Chitinophagia</taxon>
        <taxon>Chitinophagales</taxon>
        <taxon>Chitinophagaceae</taxon>
        <taxon>Rhizosphaericola</taxon>
    </lineage>
</organism>
<feature type="signal peptide" evidence="1">
    <location>
        <begin position="1"/>
        <end position="22"/>
    </location>
</feature>
<feature type="chain" id="PRO_5024326803" evidence="1">
    <location>
        <begin position="23"/>
        <end position="251"/>
    </location>
</feature>
<gene>
    <name evidence="3" type="ORF">E0W69_009055</name>
</gene>
<proteinExistence type="predicted"/>
<dbReference type="InterPro" id="IPR000073">
    <property type="entry name" value="AB_hydrolase_1"/>
</dbReference>
<evidence type="ECO:0000313" key="3">
    <source>
        <dbReference type="EMBL" id="QES88793.1"/>
    </source>
</evidence>
<dbReference type="Gene3D" id="3.40.50.1820">
    <property type="entry name" value="alpha/beta hydrolase"/>
    <property type="match status" value="1"/>
</dbReference>
<accession>A0A5P2G6E6</accession>
<keyword evidence="4" id="KW-1185">Reference proteome</keyword>
<dbReference type="PANTHER" id="PTHR37017">
    <property type="entry name" value="AB HYDROLASE-1 DOMAIN-CONTAINING PROTEIN-RELATED"/>
    <property type="match status" value="1"/>
</dbReference>
<sequence length="251" mass="27795">MKIYISLLVLALMVGMRTPAQTKTIRKPTIVFVHGIWADGSSFAKQIKALHASGYDVKSVQNPITSLSDDVVATQRIIDQIEGPVILVGHSWGGFVISQFSQESKVEGLVYIAAFAPEMGESVASLNEKVSNTTLSKYFIVQNSFVYLSEQGVKTAFAPDLDAKDQALIYATQTPAAQHIFSERSKDPAWKNKPTWYIVAKNDKAINPDLERFMAKRSKGKTIEISSSHVIMNSHPKEVLQVIKDAANYKY</sequence>
<dbReference type="InterPro" id="IPR029058">
    <property type="entry name" value="AB_hydrolase_fold"/>
</dbReference>